<keyword evidence="3" id="KW-1185">Reference proteome</keyword>
<proteinExistence type="predicted"/>
<accession>J1KZX6</accession>
<dbReference type="HOGENOM" id="CLU_1080147_0_0_2"/>
<sequence>MKQIFWIALLLAAFMLVCGCTQQSTAPETTIATPTPVETAAPAGSLPAELSSSSPNASLSLDAGVLLLSFHADGAQKMTVTFASVSNEYMASNEIPIAGPYDGTLIFEIPQKDEYWLNISGTGAWTAEASRYVPGESQKVPQNLTGNGTGVAPTLYLEKGQYIFERQQTGLSSPLYLLSYVNASPLMDANNSYVQPGFGEISTETFKFITVPESGDYILSVIARENPSTWAASILPAPTLPAMGPGPEIPENETQTA</sequence>
<organism evidence="2 3">
    <name type="scientific">Methanofollis liminatans DSM 4140</name>
    <dbReference type="NCBI Taxonomy" id="28892"/>
    <lineage>
        <taxon>Archaea</taxon>
        <taxon>Methanobacteriati</taxon>
        <taxon>Methanobacteriota</taxon>
        <taxon>Stenosarchaea group</taxon>
        <taxon>Methanomicrobia</taxon>
        <taxon>Methanomicrobiales</taxon>
        <taxon>Methanomicrobiaceae</taxon>
        <taxon>Methanofollis</taxon>
    </lineage>
</organism>
<dbReference type="PROSITE" id="PS51257">
    <property type="entry name" value="PROKAR_LIPOPROTEIN"/>
    <property type="match status" value="1"/>
</dbReference>
<dbReference type="EMBL" id="CM001555">
    <property type="protein sequence ID" value="EJG06297.1"/>
    <property type="molecule type" value="Genomic_DNA"/>
</dbReference>
<evidence type="ECO:0000256" key="1">
    <source>
        <dbReference type="SAM" id="MobiDB-lite"/>
    </source>
</evidence>
<dbReference type="OrthoDB" id="112179at2157"/>
<gene>
    <name evidence="2" type="ORF">Metli_0325</name>
</gene>
<dbReference type="AlphaFoldDB" id="J1KZX6"/>
<dbReference type="STRING" id="28892.Metli_0325"/>
<dbReference type="Proteomes" id="UP000005095">
    <property type="component" value="Chromosome"/>
</dbReference>
<evidence type="ECO:0000313" key="3">
    <source>
        <dbReference type="Proteomes" id="UP000005095"/>
    </source>
</evidence>
<reference evidence="2 3" key="1">
    <citation type="submission" date="2011-08" db="EMBL/GenBank/DDBJ databases">
        <title>The complete genome of Methanofollis liminatans DSM 4140.</title>
        <authorList>
            <consortium name="US DOE Joint Genome Institute (JGI-PGF)"/>
            <person name="Lucas S."/>
            <person name="Han J."/>
            <person name="Lapidus A."/>
            <person name="Bruce D."/>
            <person name="Goodwin L."/>
            <person name="Pitluck S."/>
            <person name="Peters L."/>
            <person name="Kyrpides N."/>
            <person name="Mavromatis K."/>
            <person name="Ivanova N."/>
            <person name="Mikhailova N."/>
            <person name="Lu M."/>
            <person name="Detter J.C."/>
            <person name="Tapia R."/>
            <person name="Han C."/>
            <person name="Land M."/>
            <person name="Hauser L."/>
            <person name="Markowitz V."/>
            <person name="Cheng J.-F."/>
            <person name="Hugenholtz P."/>
            <person name="Woyke T."/>
            <person name="Wu D."/>
            <person name="Spring S."/>
            <person name="Schuler E."/>
            <person name="Brambilla E."/>
            <person name="Klenk H.-P."/>
            <person name="Eisen J.A."/>
        </authorList>
    </citation>
    <scope>NUCLEOTIDE SEQUENCE [LARGE SCALE GENOMIC DNA]</scope>
    <source>
        <strain evidence="2 3">DSM 4140</strain>
    </source>
</reference>
<feature type="region of interest" description="Disordered" evidence="1">
    <location>
        <begin position="29"/>
        <end position="49"/>
    </location>
</feature>
<evidence type="ECO:0000313" key="2">
    <source>
        <dbReference type="EMBL" id="EJG06297.1"/>
    </source>
</evidence>
<name>J1KZX6_9EURY</name>
<dbReference type="RefSeq" id="WP_004037436.1">
    <property type="nucleotide sequence ID" value="NZ_CM001555.1"/>
</dbReference>
<protein>
    <submittedName>
        <fullName evidence="2">Uncharacterized protein</fullName>
    </submittedName>
</protein>